<dbReference type="OMA" id="ESRSAYC"/>
<evidence type="ECO:0000256" key="3">
    <source>
        <dbReference type="ARBA" id="ARBA00022723"/>
    </source>
</evidence>
<evidence type="ECO:0000256" key="5">
    <source>
        <dbReference type="ARBA" id="ARBA00022842"/>
    </source>
</evidence>
<keyword evidence="4 9" id="KW-0378">Hydrolase</keyword>
<dbReference type="InterPro" id="IPR015797">
    <property type="entry name" value="NUDIX_hydrolase-like_dom_sf"/>
</dbReference>
<keyword evidence="6" id="KW-0464">Manganese</keyword>
<evidence type="ECO:0000256" key="2">
    <source>
        <dbReference type="ARBA" id="ARBA00001946"/>
    </source>
</evidence>
<dbReference type="GO" id="GO:0008893">
    <property type="term" value="F:guanosine-3',5'-bis(diphosphate) 3'-diphosphatase activity"/>
    <property type="evidence" value="ECO:0007669"/>
    <property type="project" value="UniProtKB-ARBA"/>
</dbReference>
<comment type="caution">
    <text evidence="9">The sequence shown here is derived from an EMBL/GenBank/DDBJ whole genome shotgun (WGS) entry which is preliminary data.</text>
</comment>
<dbReference type="Proteomes" id="UP000241394">
    <property type="component" value="Chromosome LG15"/>
</dbReference>
<dbReference type="AlphaFoldDB" id="A0A2R6QL32"/>
<dbReference type="InParanoid" id="A0A2R6QL32"/>
<organism evidence="9 10">
    <name type="scientific">Actinidia chinensis var. chinensis</name>
    <name type="common">Chinese soft-hair kiwi</name>
    <dbReference type="NCBI Taxonomy" id="1590841"/>
    <lineage>
        <taxon>Eukaryota</taxon>
        <taxon>Viridiplantae</taxon>
        <taxon>Streptophyta</taxon>
        <taxon>Embryophyta</taxon>
        <taxon>Tracheophyta</taxon>
        <taxon>Spermatophyta</taxon>
        <taxon>Magnoliopsida</taxon>
        <taxon>eudicotyledons</taxon>
        <taxon>Gunneridae</taxon>
        <taxon>Pentapetalae</taxon>
        <taxon>asterids</taxon>
        <taxon>Ericales</taxon>
        <taxon>Actinidiaceae</taxon>
        <taxon>Actinidia</taxon>
    </lineage>
</organism>
<keyword evidence="10" id="KW-1185">Reference proteome</keyword>
<dbReference type="CDD" id="cd03426">
    <property type="entry name" value="NUDIX_CoAse_Nudt7"/>
    <property type="match status" value="1"/>
</dbReference>
<dbReference type="OrthoDB" id="206213at2759"/>
<evidence type="ECO:0000256" key="6">
    <source>
        <dbReference type="ARBA" id="ARBA00023211"/>
    </source>
</evidence>
<comment type="cofactor">
    <cofactor evidence="2">
        <name>Mg(2+)</name>
        <dbReference type="ChEBI" id="CHEBI:18420"/>
    </cofactor>
</comment>
<keyword evidence="3" id="KW-0479">Metal-binding</keyword>
<evidence type="ECO:0000256" key="1">
    <source>
        <dbReference type="ARBA" id="ARBA00001936"/>
    </source>
</evidence>
<reference evidence="9 10" key="1">
    <citation type="submission" date="2017-07" db="EMBL/GenBank/DDBJ databases">
        <title>An improved, manually edited Actinidia chinensis var. chinensis (kiwifruit) genome highlights the challenges associated with draft genomes and gene prediction in plants.</title>
        <authorList>
            <person name="Pilkington S."/>
            <person name="Crowhurst R."/>
            <person name="Hilario E."/>
            <person name="Nardozza S."/>
            <person name="Fraser L."/>
            <person name="Peng Y."/>
            <person name="Gunaseelan K."/>
            <person name="Simpson R."/>
            <person name="Tahir J."/>
            <person name="Deroles S."/>
            <person name="Templeton K."/>
            <person name="Luo Z."/>
            <person name="Davy M."/>
            <person name="Cheng C."/>
            <person name="Mcneilage M."/>
            <person name="Scaglione D."/>
            <person name="Liu Y."/>
            <person name="Zhang Q."/>
            <person name="Datson P."/>
            <person name="De Silva N."/>
            <person name="Gardiner S."/>
            <person name="Bassett H."/>
            <person name="Chagne D."/>
            <person name="Mccallum J."/>
            <person name="Dzierzon H."/>
            <person name="Deng C."/>
            <person name="Wang Y.-Y."/>
            <person name="Barron N."/>
            <person name="Manako K."/>
            <person name="Bowen J."/>
            <person name="Foster T."/>
            <person name="Erridge Z."/>
            <person name="Tiffin H."/>
            <person name="Waite C."/>
            <person name="Davies K."/>
            <person name="Grierson E."/>
            <person name="Laing W."/>
            <person name="Kirk R."/>
            <person name="Chen X."/>
            <person name="Wood M."/>
            <person name="Montefiori M."/>
            <person name="Brummell D."/>
            <person name="Schwinn K."/>
            <person name="Catanach A."/>
            <person name="Fullerton C."/>
            <person name="Li D."/>
            <person name="Meiyalaghan S."/>
            <person name="Nieuwenhuizen N."/>
            <person name="Read N."/>
            <person name="Prakash R."/>
            <person name="Hunter D."/>
            <person name="Zhang H."/>
            <person name="Mckenzie M."/>
            <person name="Knabel M."/>
            <person name="Harris A."/>
            <person name="Allan A."/>
            <person name="Chen A."/>
            <person name="Janssen B."/>
            <person name="Plunkett B."/>
            <person name="Dwamena C."/>
            <person name="Voogd C."/>
            <person name="Leif D."/>
            <person name="Lafferty D."/>
            <person name="Souleyre E."/>
            <person name="Varkonyi-Gasic E."/>
            <person name="Gambi F."/>
            <person name="Hanley J."/>
            <person name="Yao J.-L."/>
            <person name="Cheung J."/>
            <person name="David K."/>
            <person name="Warren B."/>
            <person name="Marsh K."/>
            <person name="Snowden K."/>
            <person name="Lin-Wang K."/>
            <person name="Brian L."/>
            <person name="Martinez-Sanchez M."/>
            <person name="Wang M."/>
            <person name="Ileperuma N."/>
            <person name="Macnee N."/>
            <person name="Campin R."/>
            <person name="Mcatee P."/>
            <person name="Drummond R."/>
            <person name="Espley R."/>
            <person name="Ireland H."/>
            <person name="Wu R."/>
            <person name="Atkinson R."/>
            <person name="Karunairetnam S."/>
            <person name="Bulley S."/>
            <person name="Chunkath S."/>
            <person name="Hanley Z."/>
            <person name="Storey R."/>
            <person name="Thrimawithana A."/>
            <person name="Thomson S."/>
            <person name="David C."/>
            <person name="Testolin R."/>
        </authorList>
    </citation>
    <scope>NUCLEOTIDE SEQUENCE [LARGE SCALE GENOMIC DNA]</scope>
    <source>
        <strain evidence="10">cv. Red5</strain>
        <tissue evidence="9">Young leaf</tissue>
    </source>
</reference>
<evidence type="ECO:0000256" key="4">
    <source>
        <dbReference type="ARBA" id="ARBA00022801"/>
    </source>
</evidence>
<dbReference type="FunFam" id="3.90.79.10:FF:000036">
    <property type="entry name" value="Nudix hydrolase 11"/>
    <property type="match status" value="1"/>
</dbReference>
<comment type="cofactor">
    <cofactor evidence="1">
        <name>Mn(2+)</name>
        <dbReference type="ChEBI" id="CHEBI:29035"/>
    </cofactor>
</comment>
<dbReference type="Pfam" id="PF00293">
    <property type="entry name" value="NUDIX"/>
    <property type="match status" value="1"/>
</dbReference>
<feature type="compositionally biased region" description="Polar residues" evidence="7">
    <location>
        <begin position="47"/>
        <end position="57"/>
    </location>
</feature>
<dbReference type="GO" id="GO:0046872">
    <property type="term" value="F:metal ion binding"/>
    <property type="evidence" value="ECO:0007669"/>
    <property type="project" value="UniProtKB-KW"/>
</dbReference>
<dbReference type="GO" id="GO:0010945">
    <property type="term" value="F:coenzyme A diphosphatase activity"/>
    <property type="evidence" value="ECO:0007669"/>
    <property type="project" value="InterPro"/>
</dbReference>
<evidence type="ECO:0000313" key="10">
    <source>
        <dbReference type="Proteomes" id="UP000241394"/>
    </source>
</evidence>
<gene>
    <name evidence="9" type="ORF">CEY00_Acc17287</name>
</gene>
<dbReference type="GO" id="GO:0015937">
    <property type="term" value="P:coenzyme A biosynthetic process"/>
    <property type="evidence" value="ECO:0007669"/>
    <property type="project" value="UniProtKB-ARBA"/>
</dbReference>
<feature type="region of interest" description="Disordered" evidence="7">
    <location>
        <begin position="26"/>
        <end position="63"/>
    </location>
</feature>
<dbReference type="STRING" id="1590841.A0A2R6QL32"/>
<reference evidence="10" key="2">
    <citation type="journal article" date="2018" name="BMC Genomics">
        <title>A manually annotated Actinidia chinensis var. chinensis (kiwifruit) genome highlights the challenges associated with draft genomes and gene prediction in plants.</title>
        <authorList>
            <person name="Pilkington S.M."/>
            <person name="Crowhurst R."/>
            <person name="Hilario E."/>
            <person name="Nardozza S."/>
            <person name="Fraser L."/>
            <person name="Peng Y."/>
            <person name="Gunaseelan K."/>
            <person name="Simpson R."/>
            <person name="Tahir J."/>
            <person name="Deroles S.C."/>
            <person name="Templeton K."/>
            <person name="Luo Z."/>
            <person name="Davy M."/>
            <person name="Cheng C."/>
            <person name="McNeilage M."/>
            <person name="Scaglione D."/>
            <person name="Liu Y."/>
            <person name="Zhang Q."/>
            <person name="Datson P."/>
            <person name="De Silva N."/>
            <person name="Gardiner S.E."/>
            <person name="Bassett H."/>
            <person name="Chagne D."/>
            <person name="McCallum J."/>
            <person name="Dzierzon H."/>
            <person name="Deng C."/>
            <person name="Wang Y.Y."/>
            <person name="Barron L."/>
            <person name="Manako K."/>
            <person name="Bowen J."/>
            <person name="Foster T.M."/>
            <person name="Erridge Z.A."/>
            <person name="Tiffin H."/>
            <person name="Waite C.N."/>
            <person name="Davies K.M."/>
            <person name="Grierson E.P."/>
            <person name="Laing W.A."/>
            <person name="Kirk R."/>
            <person name="Chen X."/>
            <person name="Wood M."/>
            <person name="Montefiori M."/>
            <person name="Brummell D.A."/>
            <person name="Schwinn K.E."/>
            <person name="Catanach A."/>
            <person name="Fullerton C."/>
            <person name="Li D."/>
            <person name="Meiyalaghan S."/>
            <person name="Nieuwenhuizen N."/>
            <person name="Read N."/>
            <person name="Prakash R."/>
            <person name="Hunter D."/>
            <person name="Zhang H."/>
            <person name="McKenzie M."/>
            <person name="Knabel M."/>
            <person name="Harris A."/>
            <person name="Allan A.C."/>
            <person name="Gleave A."/>
            <person name="Chen A."/>
            <person name="Janssen B.J."/>
            <person name="Plunkett B."/>
            <person name="Ampomah-Dwamena C."/>
            <person name="Voogd C."/>
            <person name="Leif D."/>
            <person name="Lafferty D."/>
            <person name="Souleyre E.J.F."/>
            <person name="Varkonyi-Gasic E."/>
            <person name="Gambi F."/>
            <person name="Hanley J."/>
            <person name="Yao J.L."/>
            <person name="Cheung J."/>
            <person name="David K.M."/>
            <person name="Warren B."/>
            <person name="Marsh K."/>
            <person name="Snowden K.C."/>
            <person name="Lin-Wang K."/>
            <person name="Brian L."/>
            <person name="Martinez-Sanchez M."/>
            <person name="Wang M."/>
            <person name="Ileperuma N."/>
            <person name="Macnee N."/>
            <person name="Campin R."/>
            <person name="McAtee P."/>
            <person name="Drummond R.S.M."/>
            <person name="Espley R.V."/>
            <person name="Ireland H.S."/>
            <person name="Wu R."/>
            <person name="Atkinson R.G."/>
            <person name="Karunairetnam S."/>
            <person name="Bulley S."/>
            <person name="Chunkath S."/>
            <person name="Hanley Z."/>
            <person name="Storey R."/>
            <person name="Thrimawithana A.H."/>
            <person name="Thomson S."/>
            <person name="David C."/>
            <person name="Testolin R."/>
            <person name="Huang H."/>
            <person name="Hellens R.P."/>
            <person name="Schaffer R.J."/>
        </authorList>
    </citation>
    <scope>NUCLEOTIDE SEQUENCE [LARGE SCALE GENOMIC DNA]</scope>
    <source>
        <strain evidence="10">cv. Red5</strain>
    </source>
</reference>
<feature type="compositionally biased region" description="Basic and acidic residues" evidence="7">
    <location>
        <begin position="34"/>
        <end position="46"/>
    </location>
</feature>
<dbReference type="PROSITE" id="PS51462">
    <property type="entry name" value="NUDIX"/>
    <property type="match status" value="1"/>
</dbReference>
<sequence length="252" mass="28044">MVSSNMAASQRLVNLAQQLRLVKPLCPPSNTMEDPTHQENVVHREQSSNPESETNPIPKSPEKIRPKRAAVLICLFEGENGDLRVILTKRSSTLSTHSGDVALPGGKREEGDADDIETALREAKEEIGLDPSLVDVVTVLEPISTKIGMAVVPVVGILVDNRAFIPTPNAAEVAAIFDAPLDMFLKNENRRAEEREWMGQKYLLHFFDYEAENGKYVIWALTAGILISVASLVYQQPPDFQEQRPQFWTRSL</sequence>
<dbReference type="GO" id="GO:0005737">
    <property type="term" value="C:cytoplasm"/>
    <property type="evidence" value="ECO:0007669"/>
    <property type="project" value="UniProtKB-ARBA"/>
</dbReference>
<dbReference type="GO" id="GO:0006637">
    <property type="term" value="P:acyl-CoA metabolic process"/>
    <property type="evidence" value="ECO:0007669"/>
    <property type="project" value="UniProtKB-ARBA"/>
</dbReference>
<dbReference type="PANTHER" id="PTHR12992">
    <property type="entry name" value="NUDIX HYDROLASE"/>
    <property type="match status" value="1"/>
</dbReference>
<protein>
    <submittedName>
        <fullName evidence="9">Nudix hydrolase</fullName>
    </submittedName>
</protein>
<accession>A0A2R6QL32</accession>
<proteinExistence type="predicted"/>
<dbReference type="SUPFAM" id="SSF55811">
    <property type="entry name" value="Nudix"/>
    <property type="match status" value="1"/>
</dbReference>
<name>A0A2R6QL32_ACTCC</name>
<dbReference type="PANTHER" id="PTHR12992:SF41">
    <property type="entry name" value="NUDIX HYDROLASE 11"/>
    <property type="match status" value="1"/>
</dbReference>
<dbReference type="Gene3D" id="3.90.79.10">
    <property type="entry name" value="Nucleoside Triphosphate Pyrophosphohydrolase"/>
    <property type="match status" value="1"/>
</dbReference>
<evidence type="ECO:0000259" key="8">
    <source>
        <dbReference type="PROSITE" id="PS51462"/>
    </source>
</evidence>
<evidence type="ECO:0000256" key="7">
    <source>
        <dbReference type="SAM" id="MobiDB-lite"/>
    </source>
</evidence>
<dbReference type="GO" id="GO:0015938">
    <property type="term" value="P:coenzyme A catabolic process"/>
    <property type="evidence" value="ECO:0007669"/>
    <property type="project" value="TreeGrafter"/>
</dbReference>
<dbReference type="Gramene" id="PSS10114">
    <property type="protein sequence ID" value="PSS10114"/>
    <property type="gene ID" value="CEY00_Acc17287"/>
</dbReference>
<dbReference type="InterPro" id="IPR045121">
    <property type="entry name" value="CoAse"/>
</dbReference>
<feature type="domain" description="Nudix hydrolase" evidence="8">
    <location>
        <begin position="66"/>
        <end position="222"/>
    </location>
</feature>
<dbReference type="EMBL" id="NKQK01000015">
    <property type="protein sequence ID" value="PSS10114.1"/>
    <property type="molecule type" value="Genomic_DNA"/>
</dbReference>
<dbReference type="InterPro" id="IPR000086">
    <property type="entry name" value="NUDIX_hydrolase_dom"/>
</dbReference>
<keyword evidence="5" id="KW-0460">Magnesium</keyword>
<evidence type="ECO:0000313" key="9">
    <source>
        <dbReference type="EMBL" id="PSS10114.1"/>
    </source>
</evidence>